<feature type="transmembrane region" description="Helical" evidence="1">
    <location>
        <begin position="47"/>
        <end position="69"/>
    </location>
</feature>
<dbReference type="Pfam" id="PF13386">
    <property type="entry name" value="DsbD_2"/>
    <property type="match status" value="1"/>
</dbReference>
<keyword evidence="4" id="KW-1185">Reference proteome</keyword>
<feature type="domain" description="Urease accessory protein UreH-like transmembrane" evidence="2">
    <location>
        <begin position="8"/>
        <end position="199"/>
    </location>
</feature>
<name>A0ABN6PKW4_9BURK</name>
<dbReference type="Proteomes" id="UP001057498">
    <property type="component" value="Chromosome"/>
</dbReference>
<feature type="transmembrane region" description="Helical" evidence="1">
    <location>
        <begin position="142"/>
        <end position="162"/>
    </location>
</feature>
<accession>A0ABN6PKW4</accession>
<evidence type="ECO:0000313" key="3">
    <source>
        <dbReference type="EMBL" id="BDI05153.1"/>
    </source>
</evidence>
<dbReference type="InterPro" id="IPR039447">
    <property type="entry name" value="UreH-like_TM_dom"/>
</dbReference>
<dbReference type="PANTHER" id="PTHR42208">
    <property type="entry name" value="HEAVY METAL TRANSPORTER-RELATED"/>
    <property type="match status" value="1"/>
</dbReference>
<feature type="transmembrane region" description="Helical" evidence="1">
    <location>
        <begin position="169"/>
        <end position="190"/>
    </location>
</feature>
<dbReference type="RefSeq" id="WP_251973214.1">
    <property type="nucleotide sequence ID" value="NZ_AP025730.1"/>
</dbReference>
<feature type="transmembrane region" description="Helical" evidence="1">
    <location>
        <begin position="81"/>
        <end position="99"/>
    </location>
</feature>
<feature type="transmembrane region" description="Helical" evidence="1">
    <location>
        <begin position="210"/>
        <end position="232"/>
    </location>
</feature>
<keyword evidence="1" id="KW-0472">Membrane</keyword>
<keyword evidence="1" id="KW-0812">Transmembrane</keyword>
<evidence type="ECO:0000313" key="4">
    <source>
        <dbReference type="Proteomes" id="UP001057498"/>
    </source>
</evidence>
<keyword evidence="1" id="KW-1133">Transmembrane helix</keyword>
<reference evidence="3" key="1">
    <citation type="submission" date="2022-04" db="EMBL/GenBank/DDBJ databases">
        <title>Whole genome sequence of Sphaerotilus sp. FB-5.</title>
        <authorList>
            <person name="Takeda M."/>
            <person name="Narihara S."/>
            <person name="Akimoto M."/>
            <person name="Akimoto R."/>
            <person name="Nishiyashiki S."/>
            <person name="Murakami T."/>
        </authorList>
    </citation>
    <scope>NUCLEOTIDE SEQUENCE</scope>
    <source>
        <strain evidence="3">FB-5</strain>
    </source>
</reference>
<evidence type="ECO:0000256" key="1">
    <source>
        <dbReference type="SAM" id="Phobius"/>
    </source>
</evidence>
<dbReference type="EMBL" id="AP025730">
    <property type="protein sequence ID" value="BDI05153.1"/>
    <property type="molecule type" value="Genomic_DNA"/>
</dbReference>
<evidence type="ECO:0000259" key="2">
    <source>
        <dbReference type="Pfam" id="PF13386"/>
    </source>
</evidence>
<sequence length="240" mass="24737">MSAALVVTAALMGVAGVPHCAGMCGAGCAAAARLCHPARPSRAVAGLLVGRLVAYMVAGMLAATVVTGLQTLSEGTGWLRPVWVGLQAFLLLLGLWLMLRGRLPPSIEAWAEQVGRGRRPQDSDLPRKVHLPGELKATAIGLLWPVLPCGLLHAALLVAAVASGPLDGALVMLAFGATSTLGLLLGPAIWLRWLPAALRRHATDAQGNRLAVRLAGAMISGFAGWGLAHAVIEPIAAWCA</sequence>
<organism evidence="3 4">
    <name type="scientific">Sphaerotilus microaerophilus</name>
    <dbReference type="NCBI Taxonomy" id="2914710"/>
    <lineage>
        <taxon>Bacteria</taxon>
        <taxon>Pseudomonadati</taxon>
        <taxon>Pseudomonadota</taxon>
        <taxon>Betaproteobacteria</taxon>
        <taxon>Burkholderiales</taxon>
        <taxon>Sphaerotilaceae</taxon>
        <taxon>Sphaerotilus</taxon>
    </lineage>
</organism>
<gene>
    <name evidence="3" type="ORF">CATMQ487_21230</name>
</gene>
<dbReference type="PANTHER" id="PTHR42208:SF1">
    <property type="entry name" value="HEAVY METAL TRANSPORTER"/>
    <property type="match status" value="1"/>
</dbReference>
<protein>
    <submittedName>
        <fullName evidence="3">Cytochrome biogenesis protein</fullName>
    </submittedName>
</protein>
<proteinExistence type="predicted"/>